<reference evidence="1 2" key="1">
    <citation type="journal article" date="2022" name="Plant J.">
        <title>Chromosome-level genome of Camellia lanceoleosa provides a valuable resource for understanding genome evolution and self-incompatibility.</title>
        <authorList>
            <person name="Gong W."/>
            <person name="Xiao S."/>
            <person name="Wang L."/>
            <person name="Liao Z."/>
            <person name="Chang Y."/>
            <person name="Mo W."/>
            <person name="Hu G."/>
            <person name="Li W."/>
            <person name="Zhao G."/>
            <person name="Zhu H."/>
            <person name="Hu X."/>
            <person name="Ji K."/>
            <person name="Xiang X."/>
            <person name="Song Q."/>
            <person name="Yuan D."/>
            <person name="Jin S."/>
            <person name="Zhang L."/>
        </authorList>
    </citation>
    <scope>NUCLEOTIDE SEQUENCE [LARGE SCALE GENOMIC DNA]</scope>
    <source>
        <strain evidence="1">SQ_2022a</strain>
    </source>
</reference>
<protein>
    <submittedName>
        <fullName evidence="1">C2 and GRAM domain-containing protein</fullName>
    </submittedName>
</protein>
<sequence length="633" mass="71908">MLATLQNEHQSDWELATEYFWNFSVISAAFVILYVFVHILLCRPRELQGLEFNGLDLPDSFGELITSGIVGILLERVYNMISHFVQARFKRGSDHGIKAQGDGWVLTVALIEGMNLALMDPTGLPDPSWCSPAAVKQEQALLIAIDKFLCLAHHSLKNHAEMLAFDAAEEPPSVLDVEVFDFDGPFDQAASLGHAEINFLKYTSTELADIWVSLEGKLAQSSQSKLHLRIFLDNNNGVDTIKDYLTKMEKEVGKKLNLRSPHRNSTFQKNFGLPPEEFLISDFSCSLKRKMPLQGRLFLSARIVGFYTNLFGHRTKFFFLFEDIDEIQVLPPSLASMGSAQLVIVLREGRGLDAKHGAKCQDEVGRLQFYFISFVSFNVASRTIMALWRTRTLTPDQKAQIAEEQQEYDGKSLLLEDTGSCLVVEDEKMSKVYSVELPVKPLGFISFCKEADCIEVPHVVSTQRCLNCMEILVQMKSLMEMFDGGNLEHIVMGKAGCLSYVTTTWEPVKTDLYERRLCYKFNRQFSIFGGEVTCTQQKFPISNGKGWIVNEIMALHDIPFSDHFRVHFKYQFENCILSPSSSCKCAVYVGVTWLKTTKFQHRITRNITEKFTHRLKGIFELVEREILLTNNPI</sequence>
<organism evidence="1 2">
    <name type="scientific">Camellia lanceoleosa</name>
    <dbReference type="NCBI Taxonomy" id="1840588"/>
    <lineage>
        <taxon>Eukaryota</taxon>
        <taxon>Viridiplantae</taxon>
        <taxon>Streptophyta</taxon>
        <taxon>Embryophyta</taxon>
        <taxon>Tracheophyta</taxon>
        <taxon>Spermatophyta</taxon>
        <taxon>Magnoliopsida</taxon>
        <taxon>eudicotyledons</taxon>
        <taxon>Gunneridae</taxon>
        <taxon>Pentapetalae</taxon>
        <taxon>asterids</taxon>
        <taxon>Ericales</taxon>
        <taxon>Theaceae</taxon>
        <taxon>Camellia</taxon>
    </lineage>
</organism>
<keyword evidence="2" id="KW-1185">Reference proteome</keyword>
<proteinExistence type="predicted"/>
<dbReference type="EMBL" id="CM045772">
    <property type="protein sequence ID" value="KAI7985564.1"/>
    <property type="molecule type" value="Genomic_DNA"/>
</dbReference>
<comment type="caution">
    <text evidence="1">The sequence shown here is derived from an EMBL/GenBank/DDBJ whole genome shotgun (WGS) entry which is preliminary data.</text>
</comment>
<name>A0ACC0FBC1_9ERIC</name>
<dbReference type="Proteomes" id="UP001060215">
    <property type="component" value="Chromosome 15"/>
</dbReference>
<gene>
    <name evidence="1" type="ORF">LOK49_LG14G01068</name>
</gene>
<evidence type="ECO:0000313" key="1">
    <source>
        <dbReference type="EMBL" id="KAI7985564.1"/>
    </source>
</evidence>
<evidence type="ECO:0000313" key="2">
    <source>
        <dbReference type="Proteomes" id="UP001060215"/>
    </source>
</evidence>
<accession>A0ACC0FBC1</accession>